<dbReference type="Proteomes" id="UP001596540">
    <property type="component" value="Unassembled WGS sequence"/>
</dbReference>
<dbReference type="RefSeq" id="WP_379869232.1">
    <property type="nucleotide sequence ID" value="NZ_JBHTBH010000002.1"/>
</dbReference>
<sequence>MPDKTPIVMSLAERPDLFPRFHELDGIWPTFMGADPAVRTFREHLEDFSEYLLVAFDPDEPDRLVARATSIPFQLARGDGGPEPLPDTGWDQVVRWAAADLRSGAEPDTVSALEITVARDQLGRGWSRHMVAALRENCRRLGFDTLVAPVRPNGKHRHPQVPMTEYAYWCRDDGLPIDPWIRVHARLGAVIEGVCPLSMTVPGTLAQWRNWTGLPFDASGPAEVPAALVPVQVSVEHDHAVYVEPNVWMRHKL</sequence>
<accession>A0ABW2KCY9</accession>
<dbReference type="InterPro" id="IPR016181">
    <property type="entry name" value="Acyl_CoA_acyltransferase"/>
</dbReference>
<dbReference type="EMBL" id="JBHTBH010000002">
    <property type="protein sequence ID" value="MFC7327086.1"/>
    <property type="molecule type" value="Genomic_DNA"/>
</dbReference>
<keyword evidence="2" id="KW-1185">Reference proteome</keyword>
<comment type="caution">
    <text evidence="1">The sequence shown here is derived from an EMBL/GenBank/DDBJ whole genome shotgun (WGS) entry which is preliminary data.</text>
</comment>
<reference evidence="2" key="1">
    <citation type="journal article" date="2019" name="Int. J. Syst. Evol. Microbiol.">
        <title>The Global Catalogue of Microorganisms (GCM) 10K type strain sequencing project: providing services to taxonomists for standard genome sequencing and annotation.</title>
        <authorList>
            <consortium name="The Broad Institute Genomics Platform"/>
            <consortium name="The Broad Institute Genome Sequencing Center for Infectious Disease"/>
            <person name="Wu L."/>
            <person name="Ma J."/>
        </authorList>
    </citation>
    <scope>NUCLEOTIDE SEQUENCE [LARGE SCALE GENOMIC DNA]</scope>
    <source>
        <strain evidence="2">CGMCC 4.7382</strain>
    </source>
</reference>
<evidence type="ECO:0000313" key="1">
    <source>
        <dbReference type="EMBL" id="MFC7327086.1"/>
    </source>
</evidence>
<evidence type="ECO:0000313" key="2">
    <source>
        <dbReference type="Proteomes" id="UP001596540"/>
    </source>
</evidence>
<protein>
    <submittedName>
        <fullName evidence="1">N-acetyltransferase</fullName>
    </submittedName>
</protein>
<dbReference type="Gene3D" id="3.40.630.30">
    <property type="match status" value="1"/>
</dbReference>
<organism evidence="1 2">
    <name type="scientific">Marinactinospora rubrisoli</name>
    <dbReference type="NCBI Taxonomy" id="2715399"/>
    <lineage>
        <taxon>Bacteria</taxon>
        <taxon>Bacillati</taxon>
        <taxon>Actinomycetota</taxon>
        <taxon>Actinomycetes</taxon>
        <taxon>Streptosporangiales</taxon>
        <taxon>Nocardiopsidaceae</taxon>
        <taxon>Marinactinospora</taxon>
    </lineage>
</organism>
<dbReference type="SUPFAM" id="SSF55729">
    <property type="entry name" value="Acyl-CoA N-acyltransferases (Nat)"/>
    <property type="match status" value="1"/>
</dbReference>
<proteinExistence type="predicted"/>
<name>A0ABW2KCY9_9ACTN</name>
<gene>
    <name evidence="1" type="ORF">ACFQRF_04965</name>
</gene>